<feature type="transmembrane region" description="Helical" evidence="1">
    <location>
        <begin position="386"/>
        <end position="409"/>
    </location>
</feature>
<feature type="transmembrane region" description="Helical" evidence="1">
    <location>
        <begin position="497"/>
        <end position="520"/>
    </location>
</feature>
<evidence type="ECO:0000256" key="1">
    <source>
        <dbReference type="SAM" id="Phobius"/>
    </source>
</evidence>
<organism evidence="2 3">
    <name type="scientific">Bifidobacterium crudilactis</name>
    <dbReference type="NCBI Taxonomy" id="327277"/>
    <lineage>
        <taxon>Bacteria</taxon>
        <taxon>Bacillati</taxon>
        <taxon>Actinomycetota</taxon>
        <taxon>Actinomycetes</taxon>
        <taxon>Bifidobacteriales</taxon>
        <taxon>Bifidobacteriaceae</taxon>
        <taxon>Bifidobacterium</taxon>
    </lineage>
</organism>
<dbReference type="EMBL" id="JAAXZR010000019">
    <property type="protein sequence ID" value="NLT79540.1"/>
    <property type="molecule type" value="Genomic_DNA"/>
</dbReference>
<protein>
    <submittedName>
        <fullName evidence="2">ABC transporter permease</fullName>
    </submittedName>
</protein>
<feature type="transmembrane region" description="Helical" evidence="1">
    <location>
        <begin position="26"/>
        <end position="50"/>
    </location>
</feature>
<proteinExistence type="predicted"/>
<feature type="transmembrane region" description="Helical" evidence="1">
    <location>
        <begin position="65"/>
        <end position="89"/>
    </location>
</feature>
<keyword evidence="1" id="KW-0472">Membrane</keyword>
<gene>
    <name evidence="2" type="ORF">GXW98_04540</name>
</gene>
<name>A0A971CYT6_9BIFI</name>
<feature type="transmembrane region" description="Helical" evidence="1">
    <location>
        <begin position="143"/>
        <end position="170"/>
    </location>
</feature>
<dbReference type="RefSeq" id="WP_273173410.1">
    <property type="nucleotide sequence ID" value="NZ_JAAXZR010000019.1"/>
</dbReference>
<feature type="transmembrane region" description="Helical" evidence="1">
    <location>
        <begin position="316"/>
        <end position="333"/>
    </location>
</feature>
<evidence type="ECO:0000313" key="2">
    <source>
        <dbReference type="EMBL" id="NLT79540.1"/>
    </source>
</evidence>
<accession>A0A971CYT6</accession>
<feature type="transmembrane region" description="Helical" evidence="1">
    <location>
        <begin position="415"/>
        <end position="445"/>
    </location>
</feature>
<feature type="transmembrane region" description="Helical" evidence="1">
    <location>
        <begin position="339"/>
        <end position="361"/>
    </location>
</feature>
<reference evidence="2" key="1">
    <citation type="journal article" date="2020" name="Biotechnol. Biofuels">
        <title>New insights from the biogas microbiome by comprehensive genome-resolved metagenomics of nearly 1600 species originating from multiple anaerobic digesters.</title>
        <authorList>
            <person name="Campanaro S."/>
            <person name="Treu L."/>
            <person name="Rodriguez-R L.M."/>
            <person name="Kovalovszki A."/>
            <person name="Ziels R.M."/>
            <person name="Maus I."/>
            <person name="Zhu X."/>
            <person name="Kougias P.G."/>
            <person name="Basile A."/>
            <person name="Luo G."/>
            <person name="Schluter A."/>
            <person name="Konstantinidis K.T."/>
            <person name="Angelidaki I."/>
        </authorList>
    </citation>
    <scope>NUCLEOTIDE SEQUENCE</scope>
    <source>
        <strain evidence="2">AS01afH2WH_6</strain>
    </source>
</reference>
<comment type="caution">
    <text evidence="2">The sequence shown here is derived from an EMBL/GenBank/DDBJ whole genome shotgun (WGS) entry which is preliminary data.</text>
</comment>
<feature type="transmembrane region" description="Helical" evidence="1">
    <location>
        <begin position="466"/>
        <end position="491"/>
    </location>
</feature>
<keyword evidence="1" id="KW-1133">Transmembrane helix</keyword>
<keyword evidence="1" id="KW-0812">Transmembrane</keyword>
<evidence type="ECO:0000313" key="3">
    <source>
        <dbReference type="Proteomes" id="UP000767327"/>
    </source>
</evidence>
<feature type="transmembrane region" description="Helical" evidence="1">
    <location>
        <begin position="243"/>
        <end position="268"/>
    </location>
</feature>
<feature type="transmembrane region" description="Helical" evidence="1">
    <location>
        <begin position="110"/>
        <end position="137"/>
    </location>
</feature>
<dbReference type="AlphaFoldDB" id="A0A971CYT6"/>
<dbReference type="Proteomes" id="UP000767327">
    <property type="component" value="Unassembled WGS sequence"/>
</dbReference>
<reference evidence="2" key="2">
    <citation type="submission" date="2020-01" db="EMBL/GenBank/DDBJ databases">
        <authorList>
            <person name="Campanaro S."/>
        </authorList>
    </citation>
    <scope>NUCLEOTIDE SEQUENCE</scope>
    <source>
        <strain evidence="2">AS01afH2WH_6</strain>
    </source>
</reference>
<sequence length="543" mass="58153">MNSALTVVRLRWALTIAAMRKSSWQLVGYIFSLLIGLSMVVGIGVAAWFLGTLDFQNGHSWNFRLLYTIVVLGGAVASLLCALVQVMLIGEGSTLNPKKFALFGIPDRTLQSGLTLAGLSGIPAISGLLSLLLLTLAYRHLSIGMMVVSVIAAPLAVITVMSVSKLVISLASTMMHSRRSQAVLYILVMVVIVGLSNTPNIIINSGDPTQLTLDPFTMIARVFSWTPFGAPFQLPFDAQSGDWLALVARVLIIAATWAVCFLGGVWCLSRDRKFAGKAEQAKTLKGIGPFSWMPNSTSGAVSARLLSYLRRDPRQAMFLLFPLIFLILFALQSGNLPELVWMAPAFSALFLVMAEANGLAYDGRGFIMQAIIGVSGRDDRTGRVRVYCSLGSVYLLLTCLVSAVVARSWASSSGVLTAVVVTGCSLGLFMAGLGIAEIFSCIFMYPVASMDKPFSSPQGRALAQGFFPFIHMFACIAAMLPTGIVAIVLAVTSVQGLWWILAPVALANGVLFLYLGVLLGGKLMDARLLKIVSTLDGFASLQK</sequence>
<feature type="transmembrane region" description="Helical" evidence="1">
    <location>
        <begin position="182"/>
        <end position="203"/>
    </location>
</feature>